<evidence type="ECO:0000313" key="3">
    <source>
        <dbReference type="Proteomes" id="UP000475117"/>
    </source>
</evidence>
<reference evidence="2 3" key="1">
    <citation type="submission" date="2020-12" db="EMBL/GenBank/DDBJ databases">
        <title>Sulforoseuscoccus oceanibium gen. nov., sp. nov., a representative of the phylum Verrucomicrobia with special cytoplasmic membrane, and proposal of Sulforoseuscoccusaceae fam. nov.</title>
        <authorList>
            <person name="Xi F."/>
        </authorList>
    </citation>
    <scope>NUCLEOTIDE SEQUENCE [LARGE SCALE GENOMIC DNA]</scope>
    <source>
        <strain evidence="2 3">T37</strain>
    </source>
</reference>
<dbReference type="Proteomes" id="UP000475117">
    <property type="component" value="Chromosome"/>
</dbReference>
<dbReference type="InterPro" id="IPR049220">
    <property type="entry name" value="DUF6868"/>
</dbReference>
<dbReference type="Pfam" id="PF21742">
    <property type="entry name" value="DUF6868"/>
    <property type="match status" value="1"/>
</dbReference>
<accession>A0A6B3L0T8</accession>
<evidence type="ECO:0000259" key="1">
    <source>
        <dbReference type="Pfam" id="PF21742"/>
    </source>
</evidence>
<dbReference type="KEGG" id="soa:G3M56_010345"/>
<dbReference type="RefSeq" id="WP_164362256.1">
    <property type="nucleotide sequence ID" value="NZ_CP066776.1"/>
</dbReference>
<proteinExistence type="predicted"/>
<evidence type="ECO:0000313" key="2">
    <source>
        <dbReference type="EMBL" id="QQL44288.1"/>
    </source>
</evidence>
<protein>
    <recommendedName>
        <fullName evidence="1">DUF6868 domain-containing protein</fullName>
    </recommendedName>
</protein>
<dbReference type="EMBL" id="CP066776">
    <property type="protein sequence ID" value="QQL44288.1"/>
    <property type="molecule type" value="Genomic_DNA"/>
</dbReference>
<keyword evidence="3" id="KW-1185">Reference proteome</keyword>
<dbReference type="AlphaFoldDB" id="A0A6B3L0T8"/>
<feature type="domain" description="DUF6868" evidence="1">
    <location>
        <begin position="1"/>
        <end position="79"/>
    </location>
</feature>
<gene>
    <name evidence="2" type="ORF">G3M56_010345</name>
</gene>
<name>A0A6B3L0T8_9BACT</name>
<sequence length="80" mass="9344">MSLSQLSPLLGWCAIINLGLLLWWWIAFLIAKDTIYKIHTRWFALTRPQFEAIHYCGMGLLKLANLCLFITPWIALQIIR</sequence>
<organism evidence="2 3">
    <name type="scientific">Sulfuriroseicoccus oceanibius</name>
    <dbReference type="NCBI Taxonomy" id="2707525"/>
    <lineage>
        <taxon>Bacteria</taxon>
        <taxon>Pseudomonadati</taxon>
        <taxon>Verrucomicrobiota</taxon>
        <taxon>Verrucomicrobiia</taxon>
        <taxon>Verrucomicrobiales</taxon>
        <taxon>Verrucomicrobiaceae</taxon>
        <taxon>Sulfuriroseicoccus</taxon>
    </lineage>
</organism>